<dbReference type="Proteomes" id="UP001224775">
    <property type="component" value="Unassembled WGS sequence"/>
</dbReference>
<feature type="compositionally biased region" description="Polar residues" evidence="1">
    <location>
        <begin position="48"/>
        <end position="65"/>
    </location>
</feature>
<evidence type="ECO:0000313" key="2">
    <source>
        <dbReference type="EMBL" id="KAK1741369.1"/>
    </source>
</evidence>
<sequence length="671" mass="73766">MMDGLHNLSAIAADMPRLDCSSNEPAAERASFDKPKPLQTESGALLNRLSSISGNQPQQKQSAMSESRGEMSSIYHPSQQLASFNMSTRNDSSMSLAAPLPSTSANLGMTTAPLGGYRGLDPFSSSTMDEYYMSQAKIHQVYVNNAVAAAAASAASAMPTAPFHGGFGVPSIPASLSMIGGGFDQHHPIAAENLSILQHLYAQQQQRVGRLNDHRLPYYGQSINAATTSITMEHMNATRAANYAATFGHQQQHQNQQFCEPVSPSHSTLFLPSDANFLSEAHCFIRFVCIELFTSTEHHLTAGGRGARPSHVGQVGFRCIHCKHQPRDHQANQAVSFPSTRDNIFESVRNFQRVHMESCPFIPPKIKLTFQEIIQKGNHTPKRSHKLVRAYYSQAASEMGLIDTPFGLRYRDECGYKQRVTPSLEMLNILEAANAEEKVGARFVEPMNVTKRASSKDDTTKSSPSSSSEGNAVAATIDIKYGKFDALSGKITKKVMLNARKEPTVFVQPQDFPTISDFIFLLFHQLKPCKPTSHKKRRRVSSSISPSGSTFDREHPTIGNTPFAGLCCKHCQREDNENANGMYFPSNVECLGDSSFSQTFLMHLMNSCDHVPDEIKSALTELKNLAREYNASVKRGSKKKFVGKVWKRLESYADKNSGAAARVMGVVTAPN</sequence>
<reference evidence="2" key="1">
    <citation type="submission" date="2023-06" db="EMBL/GenBank/DDBJ databases">
        <title>Survivors Of The Sea: Transcriptome response of Skeletonema marinoi to long-term dormancy.</title>
        <authorList>
            <person name="Pinder M.I.M."/>
            <person name="Kourtchenko O."/>
            <person name="Robertson E.K."/>
            <person name="Larsson T."/>
            <person name="Maumus F."/>
            <person name="Osuna-Cruz C.M."/>
            <person name="Vancaester E."/>
            <person name="Stenow R."/>
            <person name="Vandepoele K."/>
            <person name="Ploug H."/>
            <person name="Bruchert V."/>
            <person name="Godhe A."/>
            <person name="Topel M."/>
        </authorList>
    </citation>
    <scope>NUCLEOTIDE SEQUENCE</scope>
    <source>
        <strain evidence="2">R05AC</strain>
    </source>
</reference>
<organism evidence="2 3">
    <name type="scientific">Skeletonema marinoi</name>
    <dbReference type="NCBI Taxonomy" id="267567"/>
    <lineage>
        <taxon>Eukaryota</taxon>
        <taxon>Sar</taxon>
        <taxon>Stramenopiles</taxon>
        <taxon>Ochrophyta</taxon>
        <taxon>Bacillariophyta</taxon>
        <taxon>Coscinodiscophyceae</taxon>
        <taxon>Thalassiosirophycidae</taxon>
        <taxon>Thalassiosirales</taxon>
        <taxon>Skeletonemataceae</taxon>
        <taxon>Skeletonema</taxon>
        <taxon>Skeletonema marinoi-dohrnii complex</taxon>
    </lineage>
</organism>
<dbReference type="EMBL" id="JATAAI010000013">
    <property type="protein sequence ID" value="KAK1741369.1"/>
    <property type="molecule type" value="Genomic_DNA"/>
</dbReference>
<keyword evidence="3" id="KW-1185">Reference proteome</keyword>
<protein>
    <submittedName>
        <fullName evidence="2">Uncharacterized protein</fullName>
    </submittedName>
</protein>
<evidence type="ECO:0000313" key="3">
    <source>
        <dbReference type="Proteomes" id="UP001224775"/>
    </source>
</evidence>
<feature type="compositionally biased region" description="Basic and acidic residues" evidence="1">
    <location>
        <begin position="26"/>
        <end position="36"/>
    </location>
</feature>
<dbReference type="AlphaFoldDB" id="A0AAD8Y7S5"/>
<name>A0AAD8Y7S5_9STRA</name>
<feature type="region of interest" description="Disordered" evidence="1">
    <location>
        <begin position="19"/>
        <end position="74"/>
    </location>
</feature>
<feature type="region of interest" description="Disordered" evidence="1">
    <location>
        <begin position="450"/>
        <end position="470"/>
    </location>
</feature>
<proteinExistence type="predicted"/>
<gene>
    <name evidence="2" type="ORF">QTG54_007847</name>
</gene>
<feature type="region of interest" description="Disordered" evidence="1">
    <location>
        <begin position="534"/>
        <end position="556"/>
    </location>
</feature>
<comment type="caution">
    <text evidence="2">The sequence shown here is derived from an EMBL/GenBank/DDBJ whole genome shotgun (WGS) entry which is preliminary data.</text>
</comment>
<evidence type="ECO:0000256" key="1">
    <source>
        <dbReference type="SAM" id="MobiDB-lite"/>
    </source>
</evidence>
<accession>A0AAD8Y7S5</accession>